<proteinExistence type="predicted"/>
<dbReference type="Proteomes" id="UP001642409">
    <property type="component" value="Unassembled WGS sequence"/>
</dbReference>
<evidence type="ECO:0000313" key="1">
    <source>
        <dbReference type="EMBL" id="CAI9942889.1"/>
    </source>
</evidence>
<gene>
    <name evidence="1" type="ORF">HINF_LOCUS30534</name>
    <name evidence="2" type="ORF">HINF_LOCUS53698</name>
</gene>
<reference evidence="2 3" key="2">
    <citation type="submission" date="2024-07" db="EMBL/GenBank/DDBJ databases">
        <authorList>
            <person name="Akdeniz Z."/>
        </authorList>
    </citation>
    <scope>NUCLEOTIDE SEQUENCE [LARGE SCALE GENOMIC DNA]</scope>
</reference>
<protein>
    <submittedName>
        <fullName evidence="1">Uncharacterized protein</fullName>
    </submittedName>
</protein>
<organism evidence="1">
    <name type="scientific">Hexamita inflata</name>
    <dbReference type="NCBI Taxonomy" id="28002"/>
    <lineage>
        <taxon>Eukaryota</taxon>
        <taxon>Metamonada</taxon>
        <taxon>Diplomonadida</taxon>
        <taxon>Hexamitidae</taxon>
        <taxon>Hexamitinae</taxon>
        <taxon>Hexamita</taxon>
    </lineage>
</organism>
<dbReference type="EMBL" id="CAXDID020000275">
    <property type="protein sequence ID" value="CAL6068851.1"/>
    <property type="molecule type" value="Genomic_DNA"/>
</dbReference>
<sequence>MKKTRGKSFPQDLSNHILLQVTKQTSLNLHIPMEELIKNPATVVNSVLEKKYEVNWDDIARITNTPKRKCYKHFNETIAPKVTSCGFSNSDEKYIIDQMHLAIDRGQKLDNDLLEKSIKARLGDKYLKVTLLRKYNNLKRTKEIINHMEEKEREMKQQHMNQLLNQCQSNPVPNLPRPKMNIQQSRLKDTTHLNQNQTKEATAPAQMIDHMDIQYSNLMSLLNPLQSETNLRKTAINNGYLMSKTEDGEERKLVMLASALQNDYLDDDE</sequence>
<name>A0AA86PZS4_9EUKA</name>
<dbReference type="AlphaFoldDB" id="A0AA86PZS4"/>
<dbReference type="EMBL" id="CATOUU010000709">
    <property type="protein sequence ID" value="CAI9942889.1"/>
    <property type="molecule type" value="Genomic_DNA"/>
</dbReference>
<accession>A0AA86PZS4</accession>
<evidence type="ECO:0000313" key="3">
    <source>
        <dbReference type="Proteomes" id="UP001642409"/>
    </source>
</evidence>
<evidence type="ECO:0000313" key="2">
    <source>
        <dbReference type="EMBL" id="CAL6068851.1"/>
    </source>
</evidence>
<reference evidence="1" key="1">
    <citation type="submission" date="2023-06" db="EMBL/GenBank/DDBJ databases">
        <authorList>
            <person name="Kurt Z."/>
        </authorList>
    </citation>
    <scope>NUCLEOTIDE SEQUENCE</scope>
</reference>
<comment type="caution">
    <text evidence="1">The sequence shown here is derived from an EMBL/GenBank/DDBJ whole genome shotgun (WGS) entry which is preliminary data.</text>
</comment>
<keyword evidence="3" id="KW-1185">Reference proteome</keyword>